<dbReference type="PROSITE" id="PS51470">
    <property type="entry name" value="FG_GAP"/>
    <property type="match status" value="4"/>
</dbReference>
<keyword evidence="10 13" id="KW-0675">Receptor</keyword>
<gene>
    <name evidence="16" type="primary">LOC108008621</name>
</gene>
<dbReference type="PRINTS" id="PR01185">
    <property type="entry name" value="INTEGRINA"/>
</dbReference>
<dbReference type="GO" id="GO:0048468">
    <property type="term" value="P:cell development"/>
    <property type="evidence" value="ECO:0007669"/>
    <property type="project" value="UniProtKB-ARBA"/>
</dbReference>
<dbReference type="Gene3D" id="2.60.40.1510">
    <property type="entry name" value="ntegrin, alpha v. Chain A, domain 3"/>
    <property type="match status" value="1"/>
</dbReference>
<organism evidence="15 16">
    <name type="scientific">Drosophila suzukii</name>
    <name type="common">Spotted-wing drosophila fruit fly</name>
    <dbReference type="NCBI Taxonomy" id="28584"/>
    <lineage>
        <taxon>Eukaryota</taxon>
        <taxon>Metazoa</taxon>
        <taxon>Ecdysozoa</taxon>
        <taxon>Arthropoda</taxon>
        <taxon>Hexapoda</taxon>
        <taxon>Insecta</taxon>
        <taxon>Pterygota</taxon>
        <taxon>Neoptera</taxon>
        <taxon>Endopterygota</taxon>
        <taxon>Diptera</taxon>
        <taxon>Brachycera</taxon>
        <taxon>Muscomorpha</taxon>
        <taxon>Ephydroidea</taxon>
        <taxon>Drosophilidae</taxon>
        <taxon>Drosophila</taxon>
        <taxon>Sophophora</taxon>
    </lineage>
</organism>
<evidence type="ECO:0000256" key="5">
    <source>
        <dbReference type="ARBA" id="ARBA00022737"/>
    </source>
</evidence>
<dbReference type="GO" id="GO:0009897">
    <property type="term" value="C:external side of plasma membrane"/>
    <property type="evidence" value="ECO:0007669"/>
    <property type="project" value="TreeGrafter"/>
</dbReference>
<dbReference type="SUPFAM" id="SSF69318">
    <property type="entry name" value="Integrin alpha N-terminal domain"/>
    <property type="match status" value="1"/>
</dbReference>
<protein>
    <submittedName>
        <fullName evidence="16">Integrin alpha-PS3-like</fullName>
    </submittedName>
</protein>
<dbReference type="SUPFAM" id="SSF69179">
    <property type="entry name" value="Integrin domains"/>
    <property type="match status" value="2"/>
</dbReference>
<dbReference type="Pfam" id="PF01839">
    <property type="entry name" value="FG-GAP"/>
    <property type="match status" value="2"/>
</dbReference>
<dbReference type="InterPro" id="IPR032695">
    <property type="entry name" value="Integrin_dom_sf"/>
</dbReference>
<keyword evidence="15" id="KW-1185">Reference proteome</keyword>
<evidence type="ECO:0000259" key="14">
    <source>
        <dbReference type="Pfam" id="PF20805"/>
    </source>
</evidence>
<feature type="domain" description="Integrin alpha second immunoglobulin-like" evidence="14">
    <location>
        <begin position="597"/>
        <end position="723"/>
    </location>
</feature>
<reference evidence="16" key="1">
    <citation type="submission" date="2025-08" db="UniProtKB">
        <authorList>
            <consortium name="RefSeq"/>
        </authorList>
    </citation>
    <scope>IDENTIFICATION</scope>
</reference>
<evidence type="ECO:0000256" key="3">
    <source>
        <dbReference type="ARBA" id="ARBA00022692"/>
    </source>
</evidence>
<evidence type="ECO:0000256" key="2">
    <source>
        <dbReference type="ARBA" id="ARBA00008054"/>
    </source>
</evidence>
<feature type="signal peptide" evidence="13">
    <location>
        <begin position="1"/>
        <end position="18"/>
    </location>
</feature>
<dbReference type="InterPro" id="IPR013517">
    <property type="entry name" value="FG-GAP"/>
</dbReference>
<dbReference type="InterPro" id="IPR018184">
    <property type="entry name" value="Integrin_alpha_C_CS"/>
</dbReference>
<dbReference type="Pfam" id="PF20805">
    <property type="entry name" value="Integrin_A_Ig_2"/>
    <property type="match status" value="1"/>
</dbReference>
<keyword evidence="6 13" id="KW-0130">Cell adhesion</keyword>
<evidence type="ECO:0000256" key="8">
    <source>
        <dbReference type="ARBA" id="ARBA00023037"/>
    </source>
</evidence>
<keyword evidence="3 13" id="KW-0812">Transmembrane</keyword>
<feature type="repeat" description="FG-GAP" evidence="12">
    <location>
        <begin position="350"/>
        <end position="406"/>
    </location>
</feature>
<dbReference type="InterPro" id="IPR028994">
    <property type="entry name" value="Integrin_alpha_N"/>
</dbReference>
<dbReference type="GO" id="GO:0007229">
    <property type="term" value="P:integrin-mediated signaling pathway"/>
    <property type="evidence" value="ECO:0007669"/>
    <property type="project" value="UniProtKB-KW"/>
</dbReference>
<feature type="repeat" description="FG-GAP" evidence="12">
    <location>
        <begin position="413"/>
        <end position="475"/>
    </location>
</feature>
<dbReference type="Proteomes" id="UP001652628">
    <property type="component" value="Chromosome 2R"/>
</dbReference>
<name>A0AB39Z3S6_DROSZ</name>
<dbReference type="Gene3D" id="1.20.5.930">
    <property type="entry name" value="Bicelle-embedded integrin alpha(iib) transmembrane segment"/>
    <property type="match status" value="1"/>
</dbReference>
<dbReference type="AlphaFoldDB" id="A0AB39Z3S6"/>
<dbReference type="Gene3D" id="2.60.40.1460">
    <property type="entry name" value="Integrin domains. Chain A, domain 2"/>
    <property type="match status" value="1"/>
</dbReference>
<dbReference type="InterPro" id="IPR013519">
    <property type="entry name" value="Int_alpha_beta-p"/>
</dbReference>
<dbReference type="GO" id="GO:0008305">
    <property type="term" value="C:integrin complex"/>
    <property type="evidence" value="ECO:0007669"/>
    <property type="project" value="InterPro"/>
</dbReference>
<feature type="chain" id="PRO_5044953324" evidence="13">
    <location>
        <begin position="19"/>
        <end position="1043"/>
    </location>
</feature>
<dbReference type="PANTHER" id="PTHR23220">
    <property type="entry name" value="INTEGRIN ALPHA"/>
    <property type="match status" value="1"/>
</dbReference>
<dbReference type="SMART" id="SM00191">
    <property type="entry name" value="Int_alpha"/>
    <property type="match status" value="6"/>
</dbReference>
<dbReference type="GO" id="GO:0007157">
    <property type="term" value="P:heterophilic cell-cell adhesion via plasma membrane cell adhesion molecules"/>
    <property type="evidence" value="ECO:0007669"/>
    <property type="project" value="UniProtKB-ARBA"/>
</dbReference>
<feature type="transmembrane region" description="Helical" evidence="13">
    <location>
        <begin position="960"/>
        <end position="982"/>
    </location>
</feature>
<dbReference type="PROSITE" id="PS00242">
    <property type="entry name" value="INTEGRIN_ALPHA"/>
    <property type="match status" value="1"/>
</dbReference>
<dbReference type="Gene3D" id="2.60.40.1530">
    <property type="entry name" value="ntegrin, alpha v. Chain A, domain 4"/>
    <property type="match status" value="1"/>
</dbReference>
<comment type="similarity">
    <text evidence="2 13">Belongs to the integrin alpha chain family.</text>
</comment>
<evidence type="ECO:0000256" key="7">
    <source>
        <dbReference type="ARBA" id="ARBA00022989"/>
    </source>
</evidence>
<comment type="subcellular location">
    <subcellularLocation>
        <location evidence="1 13">Membrane</location>
        <topology evidence="1 13">Single-pass type I membrane protein</topology>
    </subcellularLocation>
</comment>
<dbReference type="InterPro" id="IPR000413">
    <property type="entry name" value="Integrin_alpha"/>
</dbReference>
<evidence type="ECO:0000313" key="15">
    <source>
        <dbReference type="Proteomes" id="UP001652628"/>
    </source>
</evidence>
<keyword evidence="11" id="KW-0325">Glycoprotein</keyword>
<evidence type="ECO:0000256" key="1">
    <source>
        <dbReference type="ARBA" id="ARBA00004479"/>
    </source>
</evidence>
<dbReference type="GO" id="GO:0005178">
    <property type="term" value="F:integrin binding"/>
    <property type="evidence" value="ECO:0007669"/>
    <property type="project" value="TreeGrafter"/>
</dbReference>
<evidence type="ECO:0000313" key="16">
    <source>
        <dbReference type="RefSeq" id="XP_016927991.3"/>
    </source>
</evidence>
<dbReference type="GO" id="GO:0007160">
    <property type="term" value="P:cell-matrix adhesion"/>
    <property type="evidence" value="ECO:0007669"/>
    <property type="project" value="TreeGrafter"/>
</dbReference>
<evidence type="ECO:0000256" key="10">
    <source>
        <dbReference type="ARBA" id="ARBA00023170"/>
    </source>
</evidence>
<evidence type="ECO:0000256" key="4">
    <source>
        <dbReference type="ARBA" id="ARBA00022729"/>
    </source>
</evidence>
<evidence type="ECO:0000256" key="11">
    <source>
        <dbReference type="ARBA" id="ARBA00023180"/>
    </source>
</evidence>
<feature type="repeat" description="FG-GAP" evidence="12">
    <location>
        <begin position="290"/>
        <end position="349"/>
    </location>
</feature>
<dbReference type="PANTHER" id="PTHR23220:SF83">
    <property type="entry name" value="INTEGRIN ALPHA-PS3-RELATED"/>
    <property type="match status" value="1"/>
</dbReference>
<proteinExistence type="inferred from homology"/>
<evidence type="ECO:0000256" key="9">
    <source>
        <dbReference type="ARBA" id="ARBA00023136"/>
    </source>
</evidence>
<feature type="repeat" description="FG-GAP" evidence="12">
    <location>
        <begin position="106"/>
        <end position="167"/>
    </location>
</feature>
<keyword evidence="9 13" id="KW-0472">Membrane</keyword>
<keyword evidence="4 13" id="KW-0732">Signal</keyword>
<keyword evidence="7 13" id="KW-1133">Transmembrane helix</keyword>
<keyword evidence="8 13" id="KW-0401">Integrin</keyword>
<dbReference type="InterPro" id="IPR048285">
    <property type="entry name" value="Integrin_alpha_Ig-like_2"/>
</dbReference>
<dbReference type="RefSeq" id="XP_016927991.3">
    <property type="nucleotide sequence ID" value="XM_017072502.4"/>
</dbReference>
<sequence>MRPLFFLVLLGLQSQIDAFNFSPHPNLVINFPKPLGTRLKQTRSSYFGFSVVIRPQSIIVGAPRAQPTLDSQMTINEPGAIFRCSLENAICNPYVMDSQGNVVTPDTWTMNSESKDFQWLGGSMDGGTRDTDMLLVCAPRFFASRGNEGHLHGICYWINNTTNSTPQNVTRISPFRLESNQMYPNRTGRYYYFMGEQGLSAHVADDNSQFLIGAPGVYNWKGAVNLYKNNEDNILRKLSLDENSYLGYAVSSGYFDSNDPTTLYYVATAPKDQINSAVAYIFDDQRFIYPKQTLRGKQFGEYFGYSVLAEDLNGDGLTDVIISAPLNDMGNSCDNGVIYVFINKGSFEFDRTTVESPAGSKARFGTTLSRLGDINHDGYNDVAVGAPFAGNGSVFIYLGSESGLRNRPSQRLDAPSQTHYEYGDHMFGHGLSRGSDIDGNGFNDFAIGAPNAETVYLYRSYPVVKIHATLNLESRYIKPKQGQVIFTACYRLGTMAKPKDLQQKELDIRITMDKRAKFTENHSSEMIFKANAGLVEQCRIFEIQVTRKSVLTPIELEMHYELAKKIPKTEGFCETCVTVDPTDPNSFTEKIVFSTGCATDVCVVDLQLKSEDLGPTYILGSTDTLRLKYEITNHGETAFLPQFNVTSSARLPFAQIPGNCKVDESVMICDLNHGQPLAKGDSDSVSISFDVTQLRGQSLIINAAVFSEGNEKNSTDNKQTNKINLREFTEIDVSGSQRSDQVDLDDKRISEEIINSYEIKSNGPSTIEQLTVSFYLPIAHKKADSSELQHIINITSLKMQATHDSKVLPIKLYDHNNNLLIVDTTDNYTHNELEEDDHITYSIRKRRDLNEPVTNLKQYALAKTHDLPVNRTIAFNCQDVNKTICVRAEMSVQLRPDKPISLNVSFIVDLTEVVDPWEYYVILSDLELFKKEDPTSSSLVINKNIQPNVMHRHLRVELPIWYIIWSLIGGFLLLCAITYVLYKFGFFKRKRRDELNLIRQSIKGEIPIEILEENSSSDIDDLPDQQIENIEPSSLISGPSFTS</sequence>
<evidence type="ECO:0000256" key="13">
    <source>
        <dbReference type="RuleBase" id="RU003762"/>
    </source>
</evidence>
<keyword evidence="5" id="KW-0677">Repeat</keyword>
<evidence type="ECO:0000256" key="6">
    <source>
        <dbReference type="ARBA" id="ARBA00022889"/>
    </source>
</evidence>
<dbReference type="GeneID" id="108008621"/>
<evidence type="ECO:0000256" key="12">
    <source>
        <dbReference type="PROSITE-ProRule" id="PRU00803"/>
    </source>
</evidence>
<dbReference type="Gene3D" id="2.130.10.130">
    <property type="entry name" value="Integrin alpha, N-terminal"/>
    <property type="match status" value="1"/>
</dbReference>
<dbReference type="GO" id="GO:0033627">
    <property type="term" value="P:cell adhesion mediated by integrin"/>
    <property type="evidence" value="ECO:0007669"/>
    <property type="project" value="TreeGrafter"/>
</dbReference>
<accession>A0AB39Z3S6</accession>